<dbReference type="GO" id="GO:0005092">
    <property type="term" value="F:GDP-dissociation inhibitor activity"/>
    <property type="evidence" value="ECO:0007669"/>
    <property type="project" value="InterPro"/>
</dbReference>
<evidence type="ECO:0000256" key="1">
    <source>
        <dbReference type="ARBA" id="ARBA00004496"/>
    </source>
</evidence>
<dbReference type="GO" id="GO:0005829">
    <property type="term" value="C:cytosol"/>
    <property type="evidence" value="ECO:0007669"/>
    <property type="project" value="TreeGrafter"/>
</dbReference>
<keyword evidence="3" id="KW-0343">GTPase activation</keyword>
<dbReference type="InterPro" id="IPR036188">
    <property type="entry name" value="FAD/NAD-bd_sf"/>
</dbReference>
<dbReference type="EMBL" id="KK116057">
    <property type="protein sequence ID" value="KFM66685.1"/>
    <property type="molecule type" value="Genomic_DNA"/>
</dbReference>
<dbReference type="Gene3D" id="3.50.50.60">
    <property type="entry name" value="FAD/NAD(P)-binding domain"/>
    <property type="match status" value="2"/>
</dbReference>
<gene>
    <name evidence="6" type="ORF">X975_08827</name>
</gene>
<comment type="similarity">
    <text evidence="2">Belongs to the Rab GDI family.</text>
</comment>
<dbReference type="PRINTS" id="PR00893">
    <property type="entry name" value="RABESCORT"/>
</dbReference>
<name>A0A087TNJ6_STEMI</name>
<dbReference type="GO" id="GO:0005968">
    <property type="term" value="C:Rab-protein geranylgeranyltransferase complex"/>
    <property type="evidence" value="ECO:0007669"/>
    <property type="project" value="InterPro"/>
</dbReference>
<dbReference type="GO" id="GO:0006886">
    <property type="term" value="P:intracellular protein transport"/>
    <property type="evidence" value="ECO:0007669"/>
    <property type="project" value="InterPro"/>
</dbReference>
<feature type="region of interest" description="Disordered" evidence="5">
    <location>
        <begin position="128"/>
        <end position="180"/>
    </location>
</feature>
<dbReference type="PIRSF" id="PIRSF016550">
    <property type="entry name" value="Rab_ger_ger_transf_A_euk"/>
    <property type="match status" value="1"/>
</dbReference>
<reference evidence="6 7" key="1">
    <citation type="submission" date="2013-11" db="EMBL/GenBank/DDBJ databases">
        <title>Genome sequencing of Stegodyphus mimosarum.</title>
        <authorList>
            <person name="Bechsgaard J."/>
        </authorList>
    </citation>
    <scope>NUCLEOTIDE SEQUENCE [LARGE SCALE GENOMIC DNA]</scope>
</reference>
<dbReference type="InterPro" id="IPR001738">
    <property type="entry name" value="Rab_escort"/>
</dbReference>
<protein>
    <submittedName>
        <fullName evidence="6">Rab proteins geranylgeranyltransferase component A 1</fullName>
    </submittedName>
</protein>
<organism evidence="6 7">
    <name type="scientific">Stegodyphus mimosarum</name>
    <name type="common">African social velvet spider</name>
    <dbReference type="NCBI Taxonomy" id="407821"/>
    <lineage>
        <taxon>Eukaryota</taxon>
        <taxon>Metazoa</taxon>
        <taxon>Ecdysozoa</taxon>
        <taxon>Arthropoda</taxon>
        <taxon>Chelicerata</taxon>
        <taxon>Arachnida</taxon>
        <taxon>Araneae</taxon>
        <taxon>Araneomorphae</taxon>
        <taxon>Entelegynae</taxon>
        <taxon>Eresoidea</taxon>
        <taxon>Eresidae</taxon>
        <taxon>Stegodyphus</taxon>
    </lineage>
</organism>
<keyword evidence="4" id="KW-0963">Cytoplasm</keyword>
<dbReference type="GO" id="GO:0016740">
    <property type="term" value="F:transferase activity"/>
    <property type="evidence" value="ECO:0007669"/>
    <property type="project" value="UniProtKB-KW"/>
</dbReference>
<dbReference type="GO" id="GO:0007264">
    <property type="term" value="P:small GTPase-mediated signal transduction"/>
    <property type="evidence" value="ECO:0007669"/>
    <property type="project" value="InterPro"/>
</dbReference>
<dbReference type="GO" id="GO:0016192">
    <property type="term" value="P:vesicle-mediated transport"/>
    <property type="evidence" value="ECO:0007669"/>
    <property type="project" value="TreeGrafter"/>
</dbReference>
<dbReference type="Pfam" id="PF00996">
    <property type="entry name" value="GDI"/>
    <property type="match status" value="2"/>
</dbReference>
<evidence type="ECO:0000313" key="7">
    <source>
        <dbReference type="Proteomes" id="UP000054359"/>
    </source>
</evidence>
<proteinExistence type="inferred from homology"/>
<dbReference type="GO" id="GO:0005634">
    <property type="term" value="C:nucleus"/>
    <property type="evidence" value="ECO:0007669"/>
    <property type="project" value="TreeGrafter"/>
</dbReference>
<comment type="subcellular location">
    <subcellularLocation>
        <location evidence="1">Cytoplasm</location>
    </subcellularLocation>
</comment>
<evidence type="ECO:0000256" key="5">
    <source>
        <dbReference type="SAM" id="MobiDB-lite"/>
    </source>
</evidence>
<evidence type="ECO:0000256" key="4">
    <source>
        <dbReference type="ARBA" id="ARBA00022490"/>
    </source>
</evidence>
<dbReference type="Proteomes" id="UP000054359">
    <property type="component" value="Unassembled WGS sequence"/>
</dbReference>
<accession>A0A087TNJ6</accession>
<dbReference type="PRINTS" id="PR00891">
    <property type="entry name" value="RABGDIREP"/>
</dbReference>
<dbReference type="PANTHER" id="PTHR11787:SF4">
    <property type="entry name" value="CHM, RAB ESCORT PROTEIN 1"/>
    <property type="match status" value="1"/>
</dbReference>
<keyword evidence="7" id="KW-1185">Reference proteome</keyword>
<dbReference type="STRING" id="407821.A0A087TNJ6"/>
<evidence type="ECO:0000256" key="2">
    <source>
        <dbReference type="ARBA" id="ARBA00005593"/>
    </source>
</evidence>
<dbReference type="PANTHER" id="PTHR11787">
    <property type="entry name" value="RAB GDP-DISSOCIATION INHIBITOR"/>
    <property type="match status" value="1"/>
</dbReference>
<dbReference type="OrthoDB" id="1923006at2759"/>
<keyword evidence="6" id="KW-0808">Transferase</keyword>
<evidence type="ECO:0000256" key="3">
    <source>
        <dbReference type="ARBA" id="ARBA00022468"/>
    </source>
</evidence>
<dbReference type="Gene3D" id="3.30.519.10">
    <property type="entry name" value="Guanine Nucleotide Dissociation Inhibitor, domain 2"/>
    <property type="match status" value="1"/>
</dbReference>
<dbReference type="AlphaFoldDB" id="A0A087TNJ6"/>
<dbReference type="OMA" id="EHYVLHA"/>
<evidence type="ECO:0000313" key="6">
    <source>
        <dbReference type="EMBL" id="KFM66685.1"/>
    </source>
</evidence>
<feature type="compositionally biased region" description="Polar residues" evidence="5">
    <location>
        <begin position="144"/>
        <end position="180"/>
    </location>
</feature>
<dbReference type="SUPFAM" id="SSF51905">
    <property type="entry name" value="FAD/NAD(P)-binding domain"/>
    <property type="match status" value="1"/>
</dbReference>
<sequence>MDELPNYFDLIVIGTGMPECIIAAAAARVGKKVLHLDRNGYYGGDWASFSFDKFLEWIEEAKVDDENLGEHSNDASPISSFANENENCVLCLPNSKSVTNICLKSYIRDEPNSPATVNAEINENLNNTESEARHSSDEQPINVAPSSDSIQTEAESEETPSSLNQNDTSPPCDTNNATSQPVPVVDLQQEWSISNFLENRRKFNIDLAPKIMFSRGSLVELLITSNIARYAEFQCVNRVLTYINGHLEQVPCSRADVFSTKNVTVVEKRMLMKFLTFCLKFEEQEEEYRGFENGLFVDFLKSKKLTPNVEHYIIHAIAMVDESCNTLEGLKASQKFLESLGRYGKSPFLCTCYGSAELPQCFCRLCAVYEGMYYLKRKAEAIVLSNNHCCGIISMGQRINCQWLVMESSYAPPEFLPPAKP</sequence>
<dbReference type="FunFam" id="1.10.405.10:FF:000003">
    <property type="entry name" value="Rab proteins geranylgeranyltransferase component A"/>
    <property type="match status" value="1"/>
</dbReference>
<feature type="non-terminal residue" evidence="6">
    <location>
        <position position="421"/>
    </location>
</feature>
<dbReference type="InterPro" id="IPR018203">
    <property type="entry name" value="GDP_dissociation_inhibitor"/>
</dbReference>
<dbReference type="GO" id="GO:0005096">
    <property type="term" value="F:GTPase activator activity"/>
    <property type="evidence" value="ECO:0007669"/>
    <property type="project" value="UniProtKB-KW"/>
</dbReference>